<keyword evidence="2" id="KW-1185">Reference proteome</keyword>
<accession>A0AAV4QEN0</accession>
<dbReference type="AlphaFoldDB" id="A0AAV4QEN0"/>
<protein>
    <submittedName>
        <fullName evidence="1">Uncharacterized protein</fullName>
    </submittedName>
</protein>
<sequence length="104" mass="12040">MKCKLSIKLNHWNNCTKFYEVQNILPLKPVINSMLSAVQSLYPLRTLRERAAGVEMRKLWLFKIWDEIRKTPAVGKTEIDFVLKSSLQEVLDSPCCPEPISGYE</sequence>
<reference evidence="1 2" key="1">
    <citation type="submission" date="2021-06" db="EMBL/GenBank/DDBJ databases">
        <title>Caerostris extrusa draft genome.</title>
        <authorList>
            <person name="Kono N."/>
            <person name="Arakawa K."/>
        </authorList>
    </citation>
    <scope>NUCLEOTIDE SEQUENCE [LARGE SCALE GENOMIC DNA]</scope>
</reference>
<evidence type="ECO:0000313" key="1">
    <source>
        <dbReference type="EMBL" id="GIY06717.1"/>
    </source>
</evidence>
<comment type="caution">
    <text evidence="1">The sequence shown here is derived from an EMBL/GenBank/DDBJ whole genome shotgun (WGS) entry which is preliminary data.</text>
</comment>
<name>A0AAV4QEN0_CAEEX</name>
<dbReference type="EMBL" id="BPLR01005990">
    <property type="protein sequence ID" value="GIY06717.1"/>
    <property type="molecule type" value="Genomic_DNA"/>
</dbReference>
<gene>
    <name evidence="1" type="ORF">CEXT_102871</name>
</gene>
<organism evidence="1 2">
    <name type="scientific">Caerostris extrusa</name>
    <name type="common">Bark spider</name>
    <name type="synonym">Caerostris bankana</name>
    <dbReference type="NCBI Taxonomy" id="172846"/>
    <lineage>
        <taxon>Eukaryota</taxon>
        <taxon>Metazoa</taxon>
        <taxon>Ecdysozoa</taxon>
        <taxon>Arthropoda</taxon>
        <taxon>Chelicerata</taxon>
        <taxon>Arachnida</taxon>
        <taxon>Araneae</taxon>
        <taxon>Araneomorphae</taxon>
        <taxon>Entelegynae</taxon>
        <taxon>Araneoidea</taxon>
        <taxon>Araneidae</taxon>
        <taxon>Caerostris</taxon>
    </lineage>
</organism>
<proteinExistence type="predicted"/>
<evidence type="ECO:0000313" key="2">
    <source>
        <dbReference type="Proteomes" id="UP001054945"/>
    </source>
</evidence>
<dbReference type="Proteomes" id="UP001054945">
    <property type="component" value="Unassembled WGS sequence"/>
</dbReference>